<name>Q9HRU1_HALSA</name>
<organism evidence="2 4">
    <name type="scientific">Halobacterium salinarum (strain ATCC 700922 / JCM 11081 / NRC-1)</name>
    <name type="common">Halobacterium halobium</name>
    <dbReference type="NCBI Taxonomy" id="64091"/>
    <lineage>
        <taxon>Archaea</taxon>
        <taxon>Methanobacteriati</taxon>
        <taxon>Methanobacteriota</taxon>
        <taxon>Stenosarchaea group</taxon>
        <taxon>Halobacteria</taxon>
        <taxon>Halobacteriales</taxon>
        <taxon>Halobacteriaceae</taxon>
        <taxon>Halobacterium</taxon>
        <taxon>Halobacterium salinarum NRC-34001</taxon>
    </lineage>
</organism>
<dbReference type="PIR" id="G84212">
    <property type="entry name" value="G84212"/>
</dbReference>
<feature type="region of interest" description="Disordered" evidence="1">
    <location>
        <begin position="86"/>
        <end position="106"/>
    </location>
</feature>
<dbReference type="AlphaFoldDB" id="Q9HRU1"/>
<reference evidence="3" key="3">
    <citation type="journal article" date="2015" name="Life">
        <title>A manual curation strategy to improve genome annotation: application to a set of haloarchael genomes.</title>
        <authorList>
            <person name="Pfeiffer F."/>
            <person name="Oesterhelt D."/>
        </authorList>
    </citation>
    <scope>NUCLEOTIDE SEQUENCE</scope>
    <source>
        <strain evidence="3">NRC-1</strain>
    </source>
</reference>
<evidence type="ECO:0000313" key="2">
    <source>
        <dbReference type="EMBL" id="AAG19067.1"/>
    </source>
</evidence>
<reference evidence="3" key="4">
    <citation type="journal article" date="2019" name="Microbiol. Resour. Announc.">
        <title>The genome of the Halobacterium salinarum type strain is closely related to that of the laboratory strains NRC-1 and R1.</title>
        <authorList>
            <person name="Pfeiffer F."/>
            <person name="Marchfelder A."/>
            <person name="Habermann B.H."/>
            <person name="Dyall-Smith M."/>
        </authorList>
    </citation>
    <scope>NUCLEOTIDE SEQUENCE</scope>
    <source>
        <strain evidence="3">NRC-1</strain>
    </source>
</reference>
<proteinExistence type="predicted"/>
<evidence type="ECO:0000256" key="1">
    <source>
        <dbReference type="SAM" id="MobiDB-lite"/>
    </source>
</evidence>
<reference evidence="2 4" key="1">
    <citation type="journal article" date="2000" name="Proc. Natl. Acad. Sci. U.S.A.">
        <title>Genome sequence of Halobacterium species NRC-1.</title>
        <authorList>
            <person name="Ng W.V."/>
            <person name="Kennedy S.P."/>
            <person name="Mahairas G.G."/>
            <person name="Berquist B."/>
            <person name="Pan M."/>
            <person name="Shukla H.D."/>
            <person name="Lasky S.R."/>
            <person name="Baliga N.S."/>
            <person name="Thorsson V."/>
            <person name="Sbrogna J."/>
            <person name="Swartzell S."/>
            <person name="Weir D."/>
            <person name="Hall J."/>
            <person name="Dahl T.A."/>
            <person name="Welti R."/>
            <person name="Goo Y.A."/>
            <person name="Leithauser B."/>
            <person name="Keller K."/>
            <person name="Cruz R."/>
            <person name="Danson M.J."/>
            <person name="Hough D.W."/>
            <person name="Maddocks D.G."/>
            <person name="Jablonski P.E."/>
            <person name="Krebs M.P."/>
            <person name="Angevine C.M."/>
            <person name="Dale H."/>
            <person name="Isenbarger T.A."/>
            <person name="Peck R.F."/>
            <person name="Pohlschroder M."/>
            <person name="Spudich J.L."/>
            <person name="Jung K.W."/>
            <person name="Alam M."/>
            <person name="Freitas T."/>
            <person name="Hou S."/>
            <person name="Daniels C.J."/>
            <person name="Dennis P.P."/>
            <person name="Omer A.D."/>
            <person name="Ebhardt H."/>
            <person name="Lowe T.M."/>
            <person name="Liang P."/>
            <person name="Riley M."/>
            <person name="Hood L."/>
            <person name="DasSarma S."/>
        </authorList>
    </citation>
    <scope>NUCLEOTIDE SEQUENCE [LARGE SCALE GENOMIC DNA]</scope>
    <source>
        <strain evidence="4">ATCC 700922 / JCM 11081 / NRC-1</strain>
        <strain evidence="2">NRC-1</strain>
    </source>
</reference>
<dbReference type="EMBL" id="BK010829">
    <property type="protein sequence ID" value="DAC77767.1"/>
    <property type="molecule type" value="Genomic_DNA"/>
</dbReference>
<reference evidence="3" key="2">
    <citation type="journal article" date="2008" name="Genomics">
        <title>Evolution in the laboratory: the genome of Halobacterium salinarum strain R1 compared to that of strain NRC-1.</title>
        <authorList>
            <person name="Pfeiffer F."/>
            <person name="Schuster S.C."/>
            <person name="Broicher A."/>
            <person name="Falb M."/>
            <person name="Palm P."/>
            <person name="Rodewald K."/>
            <person name="Ruepp A."/>
            <person name="Soppa J."/>
            <person name="Tittor J."/>
            <person name="Oesterhelt D."/>
        </authorList>
    </citation>
    <scope>NUCLEOTIDE SEQUENCE</scope>
    <source>
        <strain evidence="3">NRC-1</strain>
    </source>
</reference>
<dbReference type="Proteomes" id="UP000000554">
    <property type="component" value="Chromosome"/>
</dbReference>
<accession>Q9HRU1</accession>
<dbReference type="EMBL" id="AE004437">
    <property type="protein sequence ID" value="AAG19067.1"/>
    <property type="molecule type" value="Genomic_DNA"/>
</dbReference>
<keyword evidence="4" id="KW-1185">Reference proteome</keyword>
<gene>
    <name evidence="2" type="ordered locus">VNG_0544H</name>
</gene>
<evidence type="ECO:0000313" key="3">
    <source>
        <dbReference type="EMBL" id="DAC77767.1"/>
    </source>
</evidence>
<evidence type="ECO:0000313" key="4">
    <source>
        <dbReference type="Proteomes" id="UP000000554"/>
    </source>
</evidence>
<dbReference type="KEGG" id="hal:VNG_0544H"/>
<protein>
    <submittedName>
        <fullName evidence="3">Spurious ORF</fullName>
    </submittedName>
</protein>
<sequence>MHSDPRRRPPAGYRACCATAYASRTRSKASLSPPWSGCASLTRSWYAARSSVSLAPRETPSVSKASSIAAAPSLSLSAALAASNTSLTSGVSNGSRPPIAHPGSSCSANTAAVSALRMLKYAPASKVTATSRCGR</sequence>
<dbReference type="HOGENOM" id="CLU_1881015_0_0_2"/>
<dbReference type="PaxDb" id="64091-VNG_0544H"/>